<dbReference type="GeneID" id="42983328"/>
<dbReference type="EMBL" id="CP121308">
    <property type="protein sequence ID" value="WFP89805.1"/>
    <property type="molecule type" value="Genomic_DNA"/>
</dbReference>
<evidence type="ECO:0000313" key="3">
    <source>
        <dbReference type="Proteomes" id="UP001214094"/>
    </source>
</evidence>
<organism evidence="2 3">
    <name type="scientific">Ensifer adhaerens</name>
    <name type="common">Sinorhizobium morelense</name>
    <dbReference type="NCBI Taxonomy" id="106592"/>
    <lineage>
        <taxon>Bacteria</taxon>
        <taxon>Pseudomonadati</taxon>
        <taxon>Pseudomonadota</taxon>
        <taxon>Alphaproteobacteria</taxon>
        <taxon>Hyphomicrobiales</taxon>
        <taxon>Rhizobiaceae</taxon>
        <taxon>Sinorhizobium/Ensifer group</taxon>
        <taxon>Ensifer</taxon>
    </lineage>
</organism>
<keyword evidence="3" id="KW-1185">Reference proteome</keyword>
<feature type="transmembrane region" description="Helical" evidence="1">
    <location>
        <begin position="35"/>
        <end position="52"/>
    </location>
</feature>
<reference evidence="2 3" key="1">
    <citation type="submission" date="2023-03" db="EMBL/GenBank/DDBJ databases">
        <title>Comparative genome and transcriptome analysis combination mining strategies for increasing vitamin B12 production of Ensifer adhaerens strain.</title>
        <authorList>
            <person name="Yongheng L."/>
        </authorList>
    </citation>
    <scope>NUCLEOTIDE SEQUENCE [LARGE SCALE GENOMIC DNA]</scope>
    <source>
        <strain evidence="2 3">Casida A-T305</strain>
    </source>
</reference>
<dbReference type="RefSeq" id="WP_156552987.1">
    <property type="nucleotide sequence ID" value="NZ_CP015880.1"/>
</dbReference>
<gene>
    <name evidence="2" type="ORF">P4B07_14725</name>
</gene>
<sequence length="56" mass="6190">MLASYNKFIVALSMAVLEWIRVTYNIDLGLDESTMTALVGAITSILVFAIPNKSRQ</sequence>
<keyword evidence="1" id="KW-0472">Membrane</keyword>
<keyword evidence="1" id="KW-0812">Transmembrane</keyword>
<accession>A0ABY8HE35</accession>
<dbReference type="Proteomes" id="UP001214094">
    <property type="component" value="Chromosome"/>
</dbReference>
<evidence type="ECO:0000256" key="1">
    <source>
        <dbReference type="SAM" id="Phobius"/>
    </source>
</evidence>
<proteinExistence type="predicted"/>
<name>A0ABY8HE35_ENSAD</name>
<keyword evidence="1" id="KW-1133">Transmembrane helix</keyword>
<protein>
    <submittedName>
        <fullName evidence="2">Uncharacterized protein</fullName>
    </submittedName>
</protein>
<evidence type="ECO:0000313" key="2">
    <source>
        <dbReference type="EMBL" id="WFP89805.1"/>
    </source>
</evidence>